<dbReference type="CDD" id="cd06062">
    <property type="entry name" value="H2MP_MemB-H2up"/>
    <property type="match status" value="1"/>
</dbReference>
<evidence type="ECO:0000256" key="4">
    <source>
        <dbReference type="ARBA" id="ARBA00022723"/>
    </source>
</evidence>
<dbReference type="EMBL" id="CP036295">
    <property type="protein sequence ID" value="QCC85201.1"/>
    <property type="molecule type" value="Genomic_DNA"/>
</dbReference>
<evidence type="ECO:0000313" key="8">
    <source>
        <dbReference type="EMBL" id="QCC85201.1"/>
    </source>
</evidence>
<dbReference type="NCBIfam" id="TIGR00140">
    <property type="entry name" value="hupD"/>
    <property type="match status" value="1"/>
</dbReference>
<dbReference type="NCBIfam" id="TIGR00072">
    <property type="entry name" value="hydrog_prot"/>
    <property type="match status" value="1"/>
</dbReference>
<dbReference type="Gene3D" id="3.40.50.1450">
    <property type="entry name" value="HybD-like"/>
    <property type="match status" value="1"/>
</dbReference>
<dbReference type="PRINTS" id="PR00446">
    <property type="entry name" value="HYDRGNUPTAKE"/>
</dbReference>
<dbReference type="AlphaFoldDB" id="A0A4P7UKR2"/>
<dbReference type="PANTHER" id="PTHR30302:SF1">
    <property type="entry name" value="HYDROGENASE 2 MATURATION PROTEASE"/>
    <property type="match status" value="1"/>
</dbReference>
<feature type="binding site" evidence="7">
    <location>
        <position position="19"/>
    </location>
    <ligand>
        <name>Ni(2+)</name>
        <dbReference type="ChEBI" id="CHEBI:49786"/>
    </ligand>
</feature>
<proteinExistence type="inferred from homology"/>
<feature type="binding site" evidence="7">
    <location>
        <position position="95"/>
    </location>
    <ligand>
        <name>Ni(2+)</name>
        <dbReference type="ChEBI" id="CHEBI:49786"/>
    </ligand>
</feature>
<dbReference type="PANTHER" id="PTHR30302">
    <property type="entry name" value="HYDROGENASE 1 MATURATION PROTEASE"/>
    <property type="match status" value="1"/>
</dbReference>
<accession>A0A4P7UKR2</accession>
<feature type="binding site" evidence="7">
    <location>
        <position position="65"/>
    </location>
    <ligand>
        <name>Ni(2+)</name>
        <dbReference type="ChEBI" id="CHEBI:49786"/>
    </ligand>
</feature>
<dbReference type="GO" id="GO:0008047">
    <property type="term" value="F:enzyme activator activity"/>
    <property type="evidence" value="ECO:0007669"/>
    <property type="project" value="InterPro"/>
</dbReference>
<keyword evidence="5" id="KW-0064">Aspartyl protease</keyword>
<evidence type="ECO:0000313" key="9">
    <source>
        <dbReference type="Proteomes" id="UP000297065"/>
    </source>
</evidence>
<keyword evidence="4 7" id="KW-0479">Metal-binding</keyword>
<dbReference type="Proteomes" id="UP000297065">
    <property type="component" value="Chromosome"/>
</dbReference>
<dbReference type="OrthoDB" id="9792731at2"/>
<dbReference type="InterPro" id="IPR004419">
    <property type="entry name" value="Pept_A31_hyd_express"/>
</dbReference>
<evidence type="ECO:0000256" key="3">
    <source>
        <dbReference type="ARBA" id="ARBA00022670"/>
    </source>
</evidence>
<organism evidence="8 9">
    <name type="scientific">Desulfovibrio desulfuricans</name>
    <dbReference type="NCBI Taxonomy" id="876"/>
    <lineage>
        <taxon>Bacteria</taxon>
        <taxon>Pseudomonadati</taxon>
        <taxon>Thermodesulfobacteriota</taxon>
        <taxon>Desulfovibrionia</taxon>
        <taxon>Desulfovibrionales</taxon>
        <taxon>Desulfovibrionaceae</taxon>
        <taxon>Desulfovibrio</taxon>
    </lineage>
</organism>
<evidence type="ECO:0000256" key="2">
    <source>
        <dbReference type="ARBA" id="ARBA00022596"/>
    </source>
</evidence>
<dbReference type="GO" id="GO:0046872">
    <property type="term" value="F:metal ion binding"/>
    <property type="evidence" value="ECO:0007669"/>
    <property type="project" value="UniProtKB-KW"/>
</dbReference>
<dbReference type="GO" id="GO:0004190">
    <property type="term" value="F:aspartic-type endopeptidase activity"/>
    <property type="evidence" value="ECO:0007669"/>
    <property type="project" value="UniProtKB-KW"/>
</dbReference>
<dbReference type="GO" id="GO:0016485">
    <property type="term" value="P:protein processing"/>
    <property type="evidence" value="ECO:0007669"/>
    <property type="project" value="InterPro"/>
</dbReference>
<keyword evidence="2 7" id="KW-0533">Nickel</keyword>
<name>A0A4P7UKR2_DESDE</name>
<sequence length="163" mass="17917">MEQKKVLIMGVGNILLTDEGFGVRAVEYLQANYTWPENVRLEDGGTQGLMLMTELMDCDTLVVLDVVLGPEKPGTVYMLEGEDLRKSLSFRDSMHQTDLLDTLVTCSMAGHEVQAVVFGLQPFDYHTMQVGLTPQAQALLPEFCTKVVAALEQRGIALAAPKV</sequence>
<evidence type="ECO:0000256" key="7">
    <source>
        <dbReference type="PIRSR" id="PIRSR604419-1"/>
    </source>
</evidence>
<evidence type="ECO:0000256" key="6">
    <source>
        <dbReference type="ARBA" id="ARBA00022801"/>
    </source>
</evidence>
<dbReference type="Pfam" id="PF01750">
    <property type="entry name" value="HycI"/>
    <property type="match status" value="1"/>
</dbReference>
<keyword evidence="6" id="KW-0378">Hydrolase</keyword>
<comment type="similarity">
    <text evidence="1">Belongs to the peptidase A31 family.</text>
</comment>
<keyword evidence="3" id="KW-0645">Protease</keyword>
<dbReference type="InterPro" id="IPR023430">
    <property type="entry name" value="Pept_HybD-like_dom_sf"/>
</dbReference>
<evidence type="ECO:0000256" key="1">
    <source>
        <dbReference type="ARBA" id="ARBA00006814"/>
    </source>
</evidence>
<protein>
    <submittedName>
        <fullName evidence="8">HyaD/HybD family hydrogenase maturation endopeptidase</fullName>
    </submittedName>
</protein>
<reference evidence="8 9" key="1">
    <citation type="submission" date="2019-02" db="EMBL/GenBank/DDBJ databases">
        <title>Complete Genome Sequence of Desulfovibrio desulfuricans IC1, a Sulfonate Utilizing Anaerobe.</title>
        <authorList>
            <person name="Day L.A."/>
            <person name="De Leon K.B."/>
            <person name="Wall J.D."/>
        </authorList>
    </citation>
    <scope>NUCLEOTIDE SEQUENCE [LARGE SCALE GENOMIC DNA]</scope>
    <source>
        <strain evidence="8 9">IC1</strain>
    </source>
</reference>
<dbReference type="InterPro" id="IPR000671">
    <property type="entry name" value="Peptidase_A31"/>
</dbReference>
<gene>
    <name evidence="8" type="primary">hybD</name>
    <name evidence="8" type="ORF">DDIC_04760</name>
</gene>
<dbReference type="SUPFAM" id="SSF53163">
    <property type="entry name" value="HybD-like"/>
    <property type="match status" value="1"/>
</dbReference>
<evidence type="ECO:0000256" key="5">
    <source>
        <dbReference type="ARBA" id="ARBA00022750"/>
    </source>
</evidence>